<accession>A0A177ILM3</accession>
<evidence type="ECO:0000313" key="2">
    <source>
        <dbReference type="EMBL" id="OAH29700.1"/>
    </source>
</evidence>
<sequence>MRFLIARSAQWMEFALNPAAVEEREDESVAAAEPANRMTAGPEPLRLPELTRLVQTARGDNLNLWHARCGQ</sequence>
<dbReference type="AlphaFoldDB" id="A0A177ILM3"/>
<evidence type="ECO:0000256" key="1">
    <source>
        <dbReference type="SAM" id="MobiDB-lite"/>
    </source>
</evidence>
<dbReference type="Proteomes" id="UP000076947">
    <property type="component" value="Unassembled WGS sequence"/>
</dbReference>
<protein>
    <submittedName>
        <fullName evidence="2">Uncharacterized protein</fullName>
    </submittedName>
</protein>
<feature type="region of interest" description="Disordered" evidence="1">
    <location>
        <begin position="23"/>
        <end position="44"/>
    </location>
</feature>
<organism evidence="2 3">
    <name type="scientific">Corynebacterium stationis</name>
    <dbReference type="NCBI Taxonomy" id="1705"/>
    <lineage>
        <taxon>Bacteria</taxon>
        <taxon>Bacillati</taxon>
        <taxon>Actinomycetota</taxon>
        <taxon>Actinomycetes</taxon>
        <taxon>Mycobacteriales</taxon>
        <taxon>Corynebacteriaceae</taxon>
        <taxon>Corynebacterium</taxon>
    </lineage>
</organism>
<name>A0A177ILM3_9CORY</name>
<dbReference type="EMBL" id="LSTQ01000012">
    <property type="protein sequence ID" value="OAH29700.1"/>
    <property type="molecule type" value="Genomic_DNA"/>
</dbReference>
<evidence type="ECO:0000313" key="3">
    <source>
        <dbReference type="Proteomes" id="UP000076947"/>
    </source>
</evidence>
<proteinExistence type="predicted"/>
<reference evidence="3" key="1">
    <citation type="submission" date="2016-02" db="EMBL/GenBank/DDBJ databases">
        <authorList>
            <person name="Kaur G."/>
            <person name="Nair G.R."/>
            <person name="Mayilraj S."/>
        </authorList>
    </citation>
    <scope>NUCLEOTIDE SEQUENCE [LARGE SCALE GENOMIC DNA]</scope>
    <source>
        <strain evidence="3">GA-15</strain>
    </source>
</reference>
<gene>
    <name evidence="2" type="ORF">AYJ05_09930</name>
</gene>
<comment type="caution">
    <text evidence="2">The sequence shown here is derived from an EMBL/GenBank/DDBJ whole genome shotgun (WGS) entry which is preliminary data.</text>
</comment>
<keyword evidence="3" id="KW-1185">Reference proteome</keyword>